<dbReference type="PANTHER" id="PTHR11715:SF3">
    <property type="entry name" value="GLYCINE CLEAVAGE SYSTEM H PROTEIN-RELATED"/>
    <property type="match status" value="1"/>
</dbReference>
<dbReference type="Gene3D" id="2.40.50.100">
    <property type="match status" value="1"/>
</dbReference>
<evidence type="ECO:0000259" key="4">
    <source>
        <dbReference type="PROSITE" id="PS50968"/>
    </source>
</evidence>
<dbReference type="SUPFAM" id="SSF51230">
    <property type="entry name" value="Single hybrid motif"/>
    <property type="match status" value="1"/>
</dbReference>
<dbReference type="PROSITE" id="PS50968">
    <property type="entry name" value="BIOTINYL_LIPOYL"/>
    <property type="match status" value="1"/>
</dbReference>
<evidence type="ECO:0000256" key="3">
    <source>
        <dbReference type="HAMAP-Rule" id="MF_00272"/>
    </source>
</evidence>
<dbReference type="CDD" id="cd06848">
    <property type="entry name" value="GCS_H"/>
    <property type="match status" value="1"/>
</dbReference>
<proteinExistence type="inferred from homology"/>
<dbReference type="InterPro" id="IPR033753">
    <property type="entry name" value="GCV_H/Fam206"/>
</dbReference>
<dbReference type="NCBIfam" id="TIGR00527">
    <property type="entry name" value="gcvH"/>
    <property type="match status" value="1"/>
</dbReference>
<dbReference type="Pfam" id="PF01597">
    <property type="entry name" value="GCV_H"/>
    <property type="match status" value="1"/>
</dbReference>
<dbReference type="InterPro" id="IPR000089">
    <property type="entry name" value="Biotin_lipoyl"/>
</dbReference>
<protein>
    <recommendedName>
        <fullName evidence="3">Glycine cleavage system H protein</fullName>
    </recommendedName>
    <alternativeName>
        <fullName evidence="3">Octanoyl/lipoyl carrier protein</fullName>
    </alternativeName>
</protein>
<sequence>MTTKTEMRYTKDHEWVIQIDDQKARIGITDFAQEQLGDIVFVESAEVGSELKAGETMGTIESVKAASDIYSPLSGRVITVNEALEHEPEIVNEDPFHAGWLIEIEVTNAEEFKQLLIEKDYYDFIKEGE</sequence>
<keyword evidence="2 3" id="KW-0450">Lipoyl</keyword>
<gene>
    <name evidence="3 5" type="primary">gcvH</name>
    <name evidence="5" type="ORF">MUN87_15170</name>
</gene>
<accession>A0ABY4GI78</accession>
<comment type="similarity">
    <text evidence="1 3">Belongs to the GcvH family.</text>
</comment>
<comment type="function">
    <text evidence="3">The glycine cleavage system catalyzes the degradation of glycine. The H protein shuttles the methylamine group of glycine from the P protein to the T protein.</text>
</comment>
<evidence type="ECO:0000256" key="1">
    <source>
        <dbReference type="ARBA" id="ARBA00009249"/>
    </source>
</evidence>
<evidence type="ECO:0000313" key="6">
    <source>
        <dbReference type="Proteomes" id="UP000831537"/>
    </source>
</evidence>
<dbReference type="InterPro" id="IPR002930">
    <property type="entry name" value="GCV_H"/>
</dbReference>
<dbReference type="NCBIfam" id="NF002270">
    <property type="entry name" value="PRK01202.1"/>
    <property type="match status" value="1"/>
</dbReference>
<evidence type="ECO:0000256" key="2">
    <source>
        <dbReference type="ARBA" id="ARBA00022823"/>
    </source>
</evidence>
<name>A0ABY4GI78_9BACI</name>
<dbReference type="EMBL" id="CP095071">
    <property type="protein sequence ID" value="UOQ84053.1"/>
    <property type="molecule type" value="Genomic_DNA"/>
</dbReference>
<comment type="subunit">
    <text evidence="3">The glycine cleavage system is composed of four proteins: P, T, L and H.</text>
</comment>
<dbReference type="InterPro" id="IPR003016">
    <property type="entry name" value="2-oxoA_DH_lipoyl-BS"/>
</dbReference>
<dbReference type="PANTHER" id="PTHR11715">
    <property type="entry name" value="GLYCINE CLEAVAGE SYSTEM H PROTEIN"/>
    <property type="match status" value="1"/>
</dbReference>
<feature type="domain" description="Lipoyl-binding" evidence="4">
    <location>
        <begin position="23"/>
        <end position="105"/>
    </location>
</feature>
<comment type="cofactor">
    <cofactor evidence="3">
        <name>(R)-lipoate</name>
        <dbReference type="ChEBI" id="CHEBI:83088"/>
    </cofactor>
    <text evidence="3">Binds 1 lipoyl cofactor covalently.</text>
</comment>
<evidence type="ECO:0000313" key="5">
    <source>
        <dbReference type="EMBL" id="UOQ84053.1"/>
    </source>
</evidence>
<dbReference type="InterPro" id="IPR011053">
    <property type="entry name" value="Single_hybrid_motif"/>
</dbReference>
<reference evidence="5 6" key="1">
    <citation type="submission" date="2022-04" db="EMBL/GenBank/DDBJ databases">
        <title>Gracilibacillus sp. isolated from saltern.</title>
        <authorList>
            <person name="Won M."/>
            <person name="Lee C.-M."/>
            <person name="Woen H.-Y."/>
            <person name="Kwon S.-W."/>
        </authorList>
    </citation>
    <scope>NUCLEOTIDE SEQUENCE [LARGE SCALE GENOMIC DNA]</scope>
    <source>
        <strain evidence="5 6">SSPM10-3</strain>
    </source>
</reference>
<keyword evidence="6" id="KW-1185">Reference proteome</keyword>
<comment type="function">
    <text evidence="3">Is also involved in protein lipoylation via its role as an octanoyl/lipoyl carrier protein intermediate.</text>
</comment>
<dbReference type="RefSeq" id="WP_244741382.1">
    <property type="nucleotide sequence ID" value="NZ_CP095071.1"/>
</dbReference>
<dbReference type="Proteomes" id="UP000831537">
    <property type="component" value="Chromosome"/>
</dbReference>
<feature type="modified residue" description="N6-lipoyllysine" evidence="3">
    <location>
        <position position="64"/>
    </location>
</feature>
<dbReference type="InterPro" id="IPR017453">
    <property type="entry name" value="GCV_H_sub"/>
</dbReference>
<dbReference type="PROSITE" id="PS00189">
    <property type="entry name" value="LIPOYL"/>
    <property type="match status" value="1"/>
</dbReference>
<organism evidence="5 6">
    <name type="scientific">Gracilibacillus salinarum</name>
    <dbReference type="NCBI Taxonomy" id="2932255"/>
    <lineage>
        <taxon>Bacteria</taxon>
        <taxon>Bacillati</taxon>
        <taxon>Bacillota</taxon>
        <taxon>Bacilli</taxon>
        <taxon>Bacillales</taxon>
        <taxon>Bacillaceae</taxon>
        <taxon>Gracilibacillus</taxon>
    </lineage>
</organism>
<dbReference type="HAMAP" id="MF_00272">
    <property type="entry name" value="GcvH"/>
    <property type="match status" value="1"/>
</dbReference>